<dbReference type="EMBL" id="CAPB01000022">
    <property type="protein sequence ID" value="CCO94134.1"/>
    <property type="molecule type" value="Genomic_DNA"/>
</dbReference>
<sequence length="155" mass="17661">MPQENSPRRAATMMNRPARRTLARLSPIKRPVYTMGRIYPGTYAGRTAMKTIEEYYTIAKELFLEAHPTLKSGIENLTTEQAATLGMSLEQLQSMQKDRAYAAWVREKKLDGVLFAIQLAEPDKEVMVAAIEHYLHSHAEALGMSWEEFCIKNEL</sequence>
<dbReference type="Proteomes" id="UP000013111">
    <property type="component" value="Unassembled WGS sequence"/>
</dbReference>
<gene>
    <name evidence="1" type="ORF">BN437_2209</name>
</gene>
<organism evidence="1 2">
    <name type="scientific">Erwinia amylovora NBRC 12687 = CFBP 1232</name>
    <dbReference type="NCBI Taxonomy" id="1219359"/>
    <lineage>
        <taxon>Bacteria</taxon>
        <taxon>Pseudomonadati</taxon>
        <taxon>Pseudomonadota</taxon>
        <taxon>Gammaproteobacteria</taxon>
        <taxon>Enterobacterales</taxon>
        <taxon>Erwiniaceae</taxon>
        <taxon>Erwinia</taxon>
    </lineage>
</organism>
<dbReference type="AlphaFoldDB" id="A0A831A3A4"/>
<comment type="caution">
    <text evidence="1">The sequence shown here is derived from an EMBL/GenBank/DDBJ whole genome shotgun (WGS) entry which is preliminary data.</text>
</comment>
<dbReference type="Pfam" id="PF19925">
    <property type="entry name" value="DUF6388"/>
    <property type="match status" value="1"/>
</dbReference>
<dbReference type="InterPro" id="IPR045662">
    <property type="entry name" value="DUF6388"/>
</dbReference>
<proteinExistence type="predicted"/>
<accession>A0A831A3A4</accession>
<reference evidence="1 2" key="2">
    <citation type="submission" date="2013-04" db="EMBL/GenBank/DDBJ databases">
        <title>Comparative genomics of 12 strains of Erwinia amylovora identifies a pan-genome with a large conserved core and provides insights into host specificity.</title>
        <authorList>
            <person name="Mann R.A."/>
            <person name="Smits T.H.M."/>
            <person name="Buehlmann A."/>
            <person name="Blom J."/>
            <person name="Goesmann A."/>
            <person name="Frey J.E."/>
            <person name="Plummer K.M."/>
            <person name="Beer S.V."/>
            <person name="Luck J."/>
            <person name="Duffy B."/>
            <person name="Rodoni B."/>
        </authorList>
    </citation>
    <scope>NUCLEOTIDE SEQUENCE [LARGE SCALE GENOMIC DNA]</scope>
    <source>
        <strain evidence="2">CFBP 1232</strain>
    </source>
</reference>
<evidence type="ECO:0000313" key="1">
    <source>
        <dbReference type="EMBL" id="CCO94134.1"/>
    </source>
</evidence>
<protein>
    <submittedName>
        <fullName evidence="1">Uncharacterized protein</fullName>
    </submittedName>
</protein>
<evidence type="ECO:0000313" key="2">
    <source>
        <dbReference type="Proteomes" id="UP000013111"/>
    </source>
</evidence>
<reference evidence="1 2" key="1">
    <citation type="submission" date="2012-11" db="EMBL/GenBank/DDBJ databases">
        <authorList>
            <person name="Linke B."/>
        </authorList>
    </citation>
    <scope>NUCLEOTIDE SEQUENCE [LARGE SCALE GENOMIC DNA]</scope>
    <source>
        <strain evidence="2">CFBP 1232</strain>
    </source>
</reference>
<name>A0A831A3A4_ERWAM</name>